<evidence type="ECO:0000256" key="2">
    <source>
        <dbReference type="SAM" id="MobiDB-lite"/>
    </source>
</evidence>
<dbReference type="InterPro" id="IPR001926">
    <property type="entry name" value="TrpB-like_PALP"/>
</dbReference>
<evidence type="ECO:0000313" key="4">
    <source>
        <dbReference type="EMBL" id="UTF54758.1"/>
    </source>
</evidence>
<proteinExistence type="predicted"/>
<dbReference type="PROSITE" id="PS00901">
    <property type="entry name" value="CYS_SYNTHASE"/>
    <property type="match status" value="1"/>
</dbReference>
<evidence type="ECO:0000313" key="5">
    <source>
        <dbReference type="Proteomes" id="UP001056855"/>
    </source>
</evidence>
<feature type="region of interest" description="Disordered" evidence="2">
    <location>
        <begin position="1"/>
        <end position="21"/>
    </location>
</feature>
<dbReference type="InterPro" id="IPR036052">
    <property type="entry name" value="TrpB-like_PALP_sf"/>
</dbReference>
<protein>
    <submittedName>
        <fullName evidence="4">Cysteine synthase family protein</fullName>
    </submittedName>
</protein>
<evidence type="ECO:0000259" key="3">
    <source>
        <dbReference type="Pfam" id="PF00291"/>
    </source>
</evidence>
<feature type="compositionally biased region" description="Basic and acidic residues" evidence="2">
    <location>
        <begin position="11"/>
        <end position="21"/>
    </location>
</feature>
<dbReference type="EMBL" id="CP100355">
    <property type="protein sequence ID" value="UTF54758.1"/>
    <property type="molecule type" value="Genomic_DNA"/>
</dbReference>
<sequence>MTELNISQASRESDSRDFHSRDITDPVLARIGNTSLLPYPTSPAEGNINVKAEFENPTGSMKDRIAFGMVTLLEKRGVISQGDLLVEASSGNTAGGLALVANRRDYDAVITAPIENSPQKLGYVEALGAELVACPDVSADDERYYRTEAKRIAEERNGVWLDQYTNQLNPEVHSRWTGPELTDQYPDLTHVIAPMGTGGTMSGIAKWVKEYDSSITTIGVDAIESNISTAFDGETDGEHSTDVEGLGKGEKLPTMWFEYIDDVRSVSDADSFRQARRAANEHGILIGGSSGAALFVAHEIATQDPDSEIAVLACDGGEQYFDTLFDDDWLADRGYEF</sequence>
<keyword evidence="5" id="KW-1185">Reference proteome</keyword>
<name>A0A9E7ND27_9EURY</name>
<dbReference type="Proteomes" id="UP001056855">
    <property type="component" value="Chromosome"/>
</dbReference>
<evidence type="ECO:0000256" key="1">
    <source>
        <dbReference type="ARBA" id="ARBA00001933"/>
    </source>
</evidence>
<comment type="cofactor">
    <cofactor evidence="1">
        <name>pyridoxal 5'-phosphate</name>
        <dbReference type="ChEBI" id="CHEBI:597326"/>
    </cofactor>
</comment>
<dbReference type="AlphaFoldDB" id="A0A9E7ND27"/>
<organism evidence="4 5">
    <name type="scientific">Natronosalvus rutilus</name>
    <dbReference type="NCBI Taxonomy" id="2953753"/>
    <lineage>
        <taxon>Archaea</taxon>
        <taxon>Methanobacteriati</taxon>
        <taxon>Methanobacteriota</taxon>
        <taxon>Stenosarchaea group</taxon>
        <taxon>Halobacteria</taxon>
        <taxon>Halobacteriales</taxon>
        <taxon>Natrialbaceae</taxon>
        <taxon>Natronosalvus</taxon>
    </lineage>
</organism>
<dbReference type="KEGG" id="sawl:NGM29_05675"/>
<feature type="compositionally biased region" description="Polar residues" evidence="2">
    <location>
        <begin position="1"/>
        <end position="10"/>
    </location>
</feature>
<dbReference type="Pfam" id="PF00291">
    <property type="entry name" value="PALP"/>
    <property type="match status" value="1"/>
</dbReference>
<reference evidence="4" key="1">
    <citation type="submission" date="2022-06" db="EMBL/GenBank/DDBJ databases">
        <title>Diverse halophilic archaea isolated from saline environments.</title>
        <authorList>
            <person name="Cui H.-L."/>
        </authorList>
    </citation>
    <scope>NUCLEOTIDE SEQUENCE</scope>
    <source>
        <strain evidence="4">WLHS1</strain>
    </source>
</reference>
<dbReference type="InterPro" id="IPR001216">
    <property type="entry name" value="P-phosphate_BS"/>
</dbReference>
<gene>
    <name evidence="4" type="ORF">NGM29_05675</name>
</gene>
<dbReference type="PANTHER" id="PTHR10314">
    <property type="entry name" value="CYSTATHIONINE BETA-SYNTHASE"/>
    <property type="match status" value="1"/>
</dbReference>
<dbReference type="GO" id="GO:0006535">
    <property type="term" value="P:cysteine biosynthetic process from serine"/>
    <property type="evidence" value="ECO:0007669"/>
    <property type="project" value="InterPro"/>
</dbReference>
<dbReference type="Gene3D" id="3.40.50.1100">
    <property type="match status" value="2"/>
</dbReference>
<feature type="domain" description="Tryptophan synthase beta chain-like PALP" evidence="3">
    <location>
        <begin position="30"/>
        <end position="315"/>
    </location>
</feature>
<dbReference type="InterPro" id="IPR050214">
    <property type="entry name" value="Cys_Synth/Cystath_Beta-Synth"/>
</dbReference>
<dbReference type="SUPFAM" id="SSF53686">
    <property type="entry name" value="Tryptophan synthase beta subunit-like PLP-dependent enzymes"/>
    <property type="match status" value="1"/>
</dbReference>
<dbReference type="CDD" id="cd01561">
    <property type="entry name" value="CBS_like"/>
    <property type="match status" value="1"/>
</dbReference>
<accession>A0A9E7ND27</accession>